<dbReference type="AlphaFoldDB" id="A0A177KGQ0"/>
<dbReference type="Proteomes" id="UP000077271">
    <property type="component" value="Unassembled WGS sequence"/>
</dbReference>
<evidence type="ECO:0000259" key="6">
    <source>
        <dbReference type="Pfam" id="PF00080"/>
    </source>
</evidence>
<keyword evidence="3" id="KW-0186">Copper</keyword>
<keyword evidence="3" id="KW-0560">Oxidoreductase</keyword>
<dbReference type="InterPro" id="IPR036423">
    <property type="entry name" value="SOD-like_Cu/Zn_dom_sf"/>
</dbReference>
<evidence type="ECO:0000313" key="7">
    <source>
        <dbReference type="EMBL" id="OAH52583.1"/>
    </source>
</evidence>
<gene>
    <name evidence="7" type="ORF">AWH48_14390</name>
</gene>
<organism evidence="7 8">
    <name type="scientific">Domibacillus aminovorans</name>
    <dbReference type="NCBI Taxonomy" id="29332"/>
    <lineage>
        <taxon>Bacteria</taxon>
        <taxon>Bacillati</taxon>
        <taxon>Bacillota</taxon>
        <taxon>Bacilli</taxon>
        <taxon>Bacillales</taxon>
        <taxon>Bacillaceae</taxon>
        <taxon>Domibacillus</taxon>
    </lineage>
</organism>
<keyword evidence="3" id="KW-0862">Zinc</keyword>
<evidence type="ECO:0000256" key="1">
    <source>
        <dbReference type="ARBA" id="ARBA00010457"/>
    </source>
</evidence>
<feature type="region of interest" description="Disordered" evidence="4">
    <location>
        <begin position="114"/>
        <end position="142"/>
    </location>
</feature>
<feature type="domain" description="Superoxide dismutase copper/zinc binding" evidence="6">
    <location>
        <begin position="73"/>
        <end position="205"/>
    </location>
</feature>
<sequence>MKRWLILTFVLMVVFVLGACGSSNDNEAETTGNSEETVGDVTVNEEKTDTVNEDAELAETAMAELTNGEGQTVGTAELEQTDAGVLIRLEASGLEQGTHGFHIHETGKCEAPNFESAGGHFNPAHASHGVDHEKGPHAGDLPNLEVGKDGAAQTEVIADQVTLKQGEQNSLLSEAGTALVIHAKADDNTSQPAGDAGDRIACGVISEALPDK</sequence>
<comment type="cofactor">
    <cofactor evidence="3">
        <name>Zn(2+)</name>
        <dbReference type="ChEBI" id="CHEBI:29105"/>
    </cofactor>
    <text evidence="3">Binds 1 zinc ion per subunit.</text>
</comment>
<dbReference type="EMBL" id="LQWZ01000038">
    <property type="protein sequence ID" value="OAH52583.1"/>
    <property type="molecule type" value="Genomic_DNA"/>
</dbReference>
<dbReference type="OrthoDB" id="9792957at2"/>
<dbReference type="PROSITE" id="PS51257">
    <property type="entry name" value="PROKAR_LIPOPROTEIN"/>
    <property type="match status" value="1"/>
</dbReference>
<feature type="signal peptide" evidence="5">
    <location>
        <begin position="1"/>
        <end position="19"/>
    </location>
</feature>
<dbReference type="Gene3D" id="2.60.40.200">
    <property type="entry name" value="Superoxide dismutase, copper/zinc binding domain"/>
    <property type="match status" value="1"/>
</dbReference>
<dbReference type="SUPFAM" id="SSF49329">
    <property type="entry name" value="Cu,Zn superoxide dismutase-like"/>
    <property type="match status" value="1"/>
</dbReference>
<dbReference type="CDD" id="cd00305">
    <property type="entry name" value="Cu-Zn_Superoxide_Dismutase"/>
    <property type="match status" value="1"/>
</dbReference>
<dbReference type="RefSeq" id="WP_063975676.1">
    <property type="nucleotide sequence ID" value="NZ_LQWZ01000038.1"/>
</dbReference>
<evidence type="ECO:0000256" key="2">
    <source>
        <dbReference type="ARBA" id="ARBA00024900"/>
    </source>
</evidence>
<comment type="similarity">
    <text evidence="1 3">Belongs to the Cu-Zn superoxide dismutase family.</text>
</comment>
<feature type="chain" id="PRO_5039690630" description="Superoxide dismutase [Cu-Zn]" evidence="5">
    <location>
        <begin position="20"/>
        <end position="212"/>
    </location>
</feature>
<comment type="function">
    <text evidence="2">Destroys radicals which are normally produced within the cells and which are toxic to biological systems. May play a role in favoring mycobacterial survival in phagocytes.</text>
</comment>
<dbReference type="EC" id="1.15.1.1" evidence="3"/>
<dbReference type="PANTHER" id="PTHR10003">
    <property type="entry name" value="SUPEROXIDE DISMUTASE CU-ZN -RELATED"/>
    <property type="match status" value="1"/>
</dbReference>
<dbReference type="InterPro" id="IPR001424">
    <property type="entry name" value="SOD_Cu_Zn_dom"/>
</dbReference>
<evidence type="ECO:0000256" key="4">
    <source>
        <dbReference type="SAM" id="MobiDB-lite"/>
    </source>
</evidence>
<name>A0A177KGQ0_9BACI</name>
<evidence type="ECO:0000313" key="8">
    <source>
        <dbReference type="Proteomes" id="UP000077271"/>
    </source>
</evidence>
<evidence type="ECO:0000256" key="3">
    <source>
        <dbReference type="RuleBase" id="RU000393"/>
    </source>
</evidence>
<dbReference type="Pfam" id="PF00080">
    <property type="entry name" value="Sod_Cu"/>
    <property type="match status" value="1"/>
</dbReference>
<reference evidence="7 8" key="1">
    <citation type="submission" date="2016-01" db="EMBL/GenBank/DDBJ databases">
        <title>Investigation of taxonomic status of Bacillus aminovorans.</title>
        <authorList>
            <person name="Verma A."/>
            <person name="Pal Y."/>
            <person name="Krishnamurthi S."/>
        </authorList>
    </citation>
    <scope>NUCLEOTIDE SEQUENCE [LARGE SCALE GENOMIC DNA]</scope>
    <source>
        <strain evidence="7 8">DSM 4337</strain>
    </source>
</reference>
<evidence type="ECO:0000256" key="5">
    <source>
        <dbReference type="SAM" id="SignalP"/>
    </source>
</evidence>
<dbReference type="GO" id="GO:0004784">
    <property type="term" value="F:superoxide dismutase activity"/>
    <property type="evidence" value="ECO:0007669"/>
    <property type="project" value="UniProtKB-EC"/>
</dbReference>
<proteinExistence type="inferred from homology"/>
<dbReference type="PRINTS" id="PR00068">
    <property type="entry name" value="CUZNDISMTASE"/>
</dbReference>
<dbReference type="GO" id="GO:0005507">
    <property type="term" value="F:copper ion binding"/>
    <property type="evidence" value="ECO:0007669"/>
    <property type="project" value="InterPro"/>
</dbReference>
<accession>A0A177KGQ0</accession>
<dbReference type="InterPro" id="IPR024134">
    <property type="entry name" value="SOD_Cu/Zn_/chaperone"/>
</dbReference>
<protein>
    <recommendedName>
        <fullName evidence="3">Superoxide dismutase [Cu-Zn]</fullName>
        <ecNumber evidence="3">1.15.1.1</ecNumber>
    </recommendedName>
</protein>
<dbReference type="PROSITE" id="PS00332">
    <property type="entry name" value="SOD_CU_ZN_2"/>
    <property type="match status" value="1"/>
</dbReference>
<dbReference type="InterPro" id="IPR018152">
    <property type="entry name" value="SOD_Cu/Zn_BS"/>
</dbReference>
<keyword evidence="5" id="KW-0732">Signal</keyword>
<feature type="compositionally biased region" description="Basic and acidic residues" evidence="4">
    <location>
        <begin position="128"/>
        <end position="137"/>
    </location>
</feature>
<comment type="cofactor">
    <cofactor evidence="3">
        <name>Cu cation</name>
        <dbReference type="ChEBI" id="CHEBI:23378"/>
    </cofactor>
    <text evidence="3">Binds 1 copper ion per subunit.</text>
</comment>
<comment type="catalytic activity">
    <reaction evidence="3">
        <text>2 superoxide + 2 H(+) = H2O2 + O2</text>
        <dbReference type="Rhea" id="RHEA:20696"/>
        <dbReference type="ChEBI" id="CHEBI:15378"/>
        <dbReference type="ChEBI" id="CHEBI:15379"/>
        <dbReference type="ChEBI" id="CHEBI:16240"/>
        <dbReference type="ChEBI" id="CHEBI:18421"/>
        <dbReference type="EC" id="1.15.1.1"/>
    </reaction>
</comment>
<comment type="caution">
    <text evidence="7">The sequence shown here is derived from an EMBL/GenBank/DDBJ whole genome shotgun (WGS) entry which is preliminary data.</text>
</comment>
<keyword evidence="3" id="KW-0479">Metal-binding</keyword>